<dbReference type="InterPro" id="IPR036866">
    <property type="entry name" value="RibonucZ/Hydroxyglut_hydro"/>
</dbReference>
<organism evidence="1 2">
    <name type="scientific">Thermotoga neapolitana (strain ATCC 49049 / DSM 4359 / NBRC 107923 / NS-E)</name>
    <dbReference type="NCBI Taxonomy" id="309803"/>
    <lineage>
        <taxon>Bacteria</taxon>
        <taxon>Thermotogati</taxon>
        <taxon>Thermotogota</taxon>
        <taxon>Thermotogae</taxon>
        <taxon>Thermotogales</taxon>
        <taxon>Thermotogaceae</taxon>
        <taxon>Thermotoga</taxon>
    </lineage>
</organism>
<dbReference type="EMBL" id="CP000916">
    <property type="protein sequence ID" value="ACM24099.1"/>
    <property type="molecule type" value="Genomic_DNA"/>
</dbReference>
<dbReference type="AlphaFoldDB" id="B9KAW6"/>
<dbReference type="HOGENOM" id="CLU_031965_0_0_0"/>
<evidence type="ECO:0000313" key="1">
    <source>
        <dbReference type="EMBL" id="ACM24099.1"/>
    </source>
</evidence>
<evidence type="ECO:0000313" key="2">
    <source>
        <dbReference type="Proteomes" id="UP000000445"/>
    </source>
</evidence>
<name>B9KAW6_THENN</name>
<accession>B9KAW6</accession>
<keyword evidence="2" id="KW-1185">Reference proteome</keyword>
<gene>
    <name evidence="1" type="ordered locus">CTN_1923</name>
</gene>
<dbReference type="Gene3D" id="3.60.15.10">
    <property type="entry name" value="Ribonuclease Z/Hydroxyacylglutathione hydrolase-like"/>
    <property type="match status" value="1"/>
</dbReference>
<dbReference type="KEGG" id="tna:CTN_1923"/>
<dbReference type="SUPFAM" id="SSF56281">
    <property type="entry name" value="Metallo-hydrolase/oxidoreductase"/>
    <property type="match status" value="1"/>
</dbReference>
<dbReference type="GO" id="GO:0016787">
    <property type="term" value="F:hydrolase activity"/>
    <property type="evidence" value="ECO:0007669"/>
    <property type="project" value="UniProtKB-KW"/>
</dbReference>
<sequence length="502" mass="58514">MVDSENDAFLLDFGLNFSRWGEFFEEFLNPRTGRILHDLLKLNMVPRLNIYREDLFDGKFEDPVNYSFLFLSHAHADHTGMVGLIDEKIPLLMTGETLAVMNASVKTTNSNVLIQLDGKKRRKASEKDVENGIRPDLTVSGRSKDTEELERCISFPEKTELDDYRTVEMSTLWKDDLFVEPVYHSVIGAAGLVVKVDGFWLAYTGDFRTGPETPEEERYWLDTLGEKRLSLSLRTFQFFEKLKDKRPIVLIVEGTRLAREENVENTEKDVYENATKVFRKTKNLILVDFPVRHLERLFTFLKVCMENNRKLVLMPKDYAYLIEMERVEPLWKLSEEEKSHIRVYHPGKLTYINLEKEALIKAKSEGILIPPNEINYSPGEYTLVAGYWDFPHILDLDENVLNGAIYIHSTSEAYTEEQEIDARRFMNWLRYFNIKPFGLKERNGSVVFTKEFHASGHVSPRSLEAILNDLKPDYIVPVHTLNPNWFVERWKERVLLNDVIVL</sequence>
<proteinExistence type="predicted"/>
<dbReference type="eggNOG" id="COG0595">
    <property type="taxonomic scope" value="Bacteria"/>
</dbReference>
<dbReference type="STRING" id="309803.CTN_1923"/>
<reference evidence="1 2" key="1">
    <citation type="journal article" date="2009" name="Biosci. Biotechnol. Biochem.">
        <title>WeGAS: a web-based microbial genome annotation system.</title>
        <authorList>
            <person name="Lee D."/>
            <person name="Seo H."/>
            <person name="Park C."/>
            <person name="Park K."/>
        </authorList>
    </citation>
    <scope>NUCLEOTIDE SEQUENCE [LARGE SCALE GENOMIC DNA]</scope>
    <source>
        <strain evidence="2">ATCC 49049 / DSM 4359 / NBRC 107923 / NS-E</strain>
    </source>
</reference>
<protein>
    <submittedName>
        <fullName evidence="1">Hydrolase of the metallo-beta-lactamase superfamily-like protein</fullName>
    </submittedName>
</protein>
<dbReference type="Proteomes" id="UP000000445">
    <property type="component" value="Chromosome"/>
</dbReference>